<dbReference type="AlphaFoldDB" id="A0A6A0A5Y9"/>
<comment type="caution">
    <text evidence="2">The sequence shown here is derived from an EMBL/GenBank/DDBJ whole genome shotgun (WGS) entry which is preliminary data.</text>
</comment>
<feature type="non-terminal residue" evidence="2">
    <location>
        <position position="1"/>
    </location>
</feature>
<proteinExistence type="predicted"/>
<evidence type="ECO:0000256" key="1">
    <source>
        <dbReference type="SAM" id="MobiDB-lite"/>
    </source>
</evidence>
<name>A0A6A0A5Y9_HAELA</name>
<accession>A0A6A0A5Y9</accession>
<feature type="non-terminal residue" evidence="2">
    <location>
        <position position="103"/>
    </location>
</feature>
<dbReference type="Proteomes" id="UP000485058">
    <property type="component" value="Unassembled WGS sequence"/>
</dbReference>
<dbReference type="EMBL" id="BLLF01003636">
    <property type="protein sequence ID" value="GFH27824.1"/>
    <property type="molecule type" value="Genomic_DNA"/>
</dbReference>
<evidence type="ECO:0000313" key="2">
    <source>
        <dbReference type="EMBL" id="GFH27824.1"/>
    </source>
</evidence>
<keyword evidence="3" id="KW-1185">Reference proteome</keyword>
<gene>
    <name evidence="2" type="ORF">HaLaN_26206</name>
</gene>
<evidence type="ECO:0000313" key="3">
    <source>
        <dbReference type="Proteomes" id="UP000485058"/>
    </source>
</evidence>
<feature type="region of interest" description="Disordered" evidence="1">
    <location>
        <begin position="38"/>
        <end position="64"/>
    </location>
</feature>
<organism evidence="2 3">
    <name type="scientific">Haematococcus lacustris</name>
    <name type="common">Green alga</name>
    <name type="synonym">Haematococcus pluvialis</name>
    <dbReference type="NCBI Taxonomy" id="44745"/>
    <lineage>
        <taxon>Eukaryota</taxon>
        <taxon>Viridiplantae</taxon>
        <taxon>Chlorophyta</taxon>
        <taxon>core chlorophytes</taxon>
        <taxon>Chlorophyceae</taxon>
        <taxon>CS clade</taxon>
        <taxon>Chlamydomonadales</taxon>
        <taxon>Haematococcaceae</taxon>
        <taxon>Haematococcus</taxon>
    </lineage>
</organism>
<reference evidence="2 3" key="1">
    <citation type="submission" date="2020-02" db="EMBL/GenBank/DDBJ databases">
        <title>Draft genome sequence of Haematococcus lacustris strain NIES-144.</title>
        <authorList>
            <person name="Morimoto D."/>
            <person name="Nakagawa S."/>
            <person name="Yoshida T."/>
            <person name="Sawayama S."/>
        </authorList>
    </citation>
    <scope>NUCLEOTIDE SEQUENCE [LARGE SCALE GENOMIC DNA]</scope>
    <source>
        <strain evidence="2 3">NIES-144</strain>
    </source>
</reference>
<protein>
    <submittedName>
        <fullName evidence="2">Uncharacterized protein</fullName>
    </submittedName>
</protein>
<sequence length="103" mass="11196">MQRAGSTVGLHAAPRMPSRLWVPLRTPRSCKAQLKEPVLRDGGGTVAVPSGGATAPPSSTNTSVSAQYRPFLDAWDRGFTFNHREEPQGMWLEVVEGRLPAQL</sequence>